<keyword evidence="1" id="KW-0472">Membrane</keyword>
<keyword evidence="4" id="KW-1185">Reference proteome</keyword>
<gene>
    <name evidence="3" type="ORF">ABNW52_02990</name>
</gene>
<dbReference type="CDD" id="cd03396">
    <property type="entry name" value="PAP2_like_6"/>
    <property type="match status" value="1"/>
</dbReference>
<keyword evidence="1" id="KW-1133">Transmembrane helix</keyword>
<dbReference type="InterPro" id="IPR036938">
    <property type="entry name" value="PAP2/HPO_sf"/>
</dbReference>
<feature type="transmembrane region" description="Helical" evidence="1">
    <location>
        <begin position="142"/>
        <end position="159"/>
    </location>
</feature>
<dbReference type="RefSeq" id="WP_349583818.1">
    <property type="nucleotide sequence ID" value="NZ_JBEFLD010000002.1"/>
</dbReference>
<proteinExistence type="predicted"/>
<evidence type="ECO:0000313" key="4">
    <source>
        <dbReference type="Proteomes" id="UP001433638"/>
    </source>
</evidence>
<feature type="transmembrane region" description="Helical" evidence="1">
    <location>
        <begin position="63"/>
        <end position="80"/>
    </location>
</feature>
<evidence type="ECO:0000313" key="3">
    <source>
        <dbReference type="EMBL" id="MEQ6289574.1"/>
    </source>
</evidence>
<evidence type="ECO:0000256" key="1">
    <source>
        <dbReference type="SAM" id="Phobius"/>
    </source>
</evidence>
<dbReference type="InterPro" id="IPR000326">
    <property type="entry name" value="PAP2/HPO"/>
</dbReference>
<comment type="caution">
    <text evidence="3">The sequence shown here is derived from an EMBL/GenBank/DDBJ whole genome shotgun (WGS) entry which is preliminary data.</text>
</comment>
<dbReference type="Proteomes" id="UP001433638">
    <property type="component" value="Unassembled WGS sequence"/>
</dbReference>
<feature type="transmembrane region" description="Helical" evidence="1">
    <location>
        <begin position="87"/>
        <end position="104"/>
    </location>
</feature>
<feature type="transmembrane region" description="Helical" evidence="1">
    <location>
        <begin position="171"/>
        <end position="188"/>
    </location>
</feature>
<evidence type="ECO:0000259" key="2">
    <source>
        <dbReference type="Pfam" id="PF01569"/>
    </source>
</evidence>
<dbReference type="EMBL" id="JBEFLD010000002">
    <property type="protein sequence ID" value="MEQ6289574.1"/>
    <property type="molecule type" value="Genomic_DNA"/>
</dbReference>
<sequence length="241" mass="26883">MPASPADFYRRQLLWLLAGLLLLLWLERVPALDLRLQALFFDPASGHFPLQNARWLDILNHRLAKYLIVAAGVVLGWRGWRRRDYRQLLAVAVMLLATALVSWLKQKSAHSCPWDLQAFGGHASRFGLFDAVPADAGPGRCFPGGHASAGFSLLALGYWLRPSRPALARRLFWLGAAAGMLMGLGQMLRGAHFLSHNLWSGWLVWLACCLLFAGHDLLWQPWRQRLAARLPPPAKPGLSKG</sequence>
<feature type="domain" description="Phosphatidic acid phosphatase type 2/haloperoxidase" evidence="2">
    <location>
        <begin position="89"/>
        <end position="213"/>
    </location>
</feature>
<dbReference type="SUPFAM" id="SSF48317">
    <property type="entry name" value="Acid phosphatase/Vanadium-dependent haloperoxidase"/>
    <property type="match status" value="1"/>
</dbReference>
<feature type="transmembrane region" description="Helical" evidence="1">
    <location>
        <begin position="200"/>
        <end position="219"/>
    </location>
</feature>
<protein>
    <submittedName>
        <fullName evidence="3">Phosphatase PAP2 family protein</fullName>
    </submittedName>
</protein>
<dbReference type="Pfam" id="PF01569">
    <property type="entry name" value="PAP2"/>
    <property type="match status" value="1"/>
</dbReference>
<reference evidence="3" key="1">
    <citation type="submission" date="2024-06" db="EMBL/GenBank/DDBJ databases">
        <title>Genome sequence of Vogesella sp. MAHUQ-64.</title>
        <authorList>
            <person name="Huq M.A."/>
        </authorList>
    </citation>
    <scope>NUCLEOTIDE SEQUENCE</scope>
    <source>
        <strain evidence="3">MAHUQ-64</strain>
    </source>
</reference>
<keyword evidence="1" id="KW-0812">Transmembrane</keyword>
<organism evidence="3 4">
    <name type="scientific">Vogesella oryzagri</name>
    <dbReference type="NCBI Taxonomy" id="3160864"/>
    <lineage>
        <taxon>Bacteria</taxon>
        <taxon>Pseudomonadati</taxon>
        <taxon>Pseudomonadota</taxon>
        <taxon>Betaproteobacteria</taxon>
        <taxon>Neisseriales</taxon>
        <taxon>Chromobacteriaceae</taxon>
        <taxon>Vogesella</taxon>
    </lineage>
</organism>
<name>A0ABV1M3Q2_9NEIS</name>
<accession>A0ABV1M3Q2</accession>